<sequence>MQQWTLLWVLSLLANVPDALAVKSHDFKTCSQAGFCRRGRALATRAAEAKSSWKSPYSIDVPSIAITPNKAVFTAGVKSSLYPDVQFGLELRVHDDGVVRVRMDEVHGLKKRYDEAASWALMSDPQISHEISWTAGKRDIRAKYGNNEVVVAFEPLKVSLLRGGKEQVVLNGQGLLHMEHFRTKNQPETKTEEADPQPEEGADLQPEEGAGDNEQVVMKAEELNPRAWFEGEGEEDWWEERFSTWTDTKPKGPESLSVDISFPSHGTIYGIPQHATRLALPTTAGESPAYTEPYRLYNTDVFEYLASSPMSLYGSIPILHAHSTDSTVGIFHAVGSETWIDVSHSTDKSTQTHWISESGILDIFLMPGPTPADIFAQYSRLTGTPVLPPHWSLGYHQCRWNYVSSDDIRTVQKRFDEEDMPVDVFWLDIEYSDDHKYFMWEEKTFPDPVEMTNDVAAFKRKMVVIIDPHLKRTSNYPVFQEASDRKLLVMPPSGEGEYEGWCWSGSSSWIDFFNPNSWDWWKSLFKTTPLKSGWSWTKSTTDIHIWNDMNEPSVFNGPEISMPRDNIHYNGWEHRDVHNINGMLFSNQTWHGVRERTDPPSRPFVLTRSFYAGSQRFGAMWTGDNLGTWEHMAVGIKMVLANGIAGLSFAGSDVGGFFGNPEPEMLVRWYQVGVFNPFLRAHAHIDTKRREPFLLDQPYKGIIKDVLRLRYTMLPVWYTAFRETSVTGVPVLRPHYVMFPKDPKGFTIDDQYFIGASGLLVKPVTEKGATQTTVYLAEDQVYYDYFSHHVYRGAAKGKDITVQAELHQVPVFIRGGSIVPTRERPRRSSPLMKQDPFTLRVALSKAGSAAGELYMDDGVSYLHEKGEFVWREFRAESTGKKTVRLAASDLGAARKDHAVDGVALERYSDKNAFARSVSDVRVEKVIVLGLSAKPSSVRVEGGKELVWEYTPGIAANGKGEGAASVLTIKDPKVLVLEQWAIVIQL</sequence>
<evidence type="ECO:0000256" key="3">
    <source>
        <dbReference type="ARBA" id="ARBA00007806"/>
    </source>
</evidence>
<dbReference type="PANTHER" id="PTHR22762:SF54">
    <property type="entry name" value="BCDNA.GH04962"/>
    <property type="match status" value="1"/>
</dbReference>
<keyword evidence="4 12" id="KW-0732">Signal</keyword>
<dbReference type="InterPro" id="IPR033403">
    <property type="entry name" value="DUF5110"/>
</dbReference>
<dbReference type="Pfam" id="PF01055">
    <property type="entry name" value="Glyco_hydro_31_2nd"/>
    <property type="match status" value="1"/>
</dbReference>
<evidence type="ECO:0000256" key="8">
    <source>
        <dbReference type="ARBA" id="ARBA00023295"/>
    </source>
</evidence>
<dbReference type="Pfam" id="PF21365">
    <property type="entry name" value="Glyco_hydro_31_3rd"/>
    <property type="match status" value="1"/>
</dbReference>
<evidence type="ECO:0000259" key="16">
    <source>
        <dbReference type="Pfam" id="PF21365"/>
    </source>
</evidence>
<keyword evidence="7" id="KW-0325">Glycoprotein</keyword>
<feature type="region of interest" description="Disordered" evidence="11">
    <location>
        <begin position="179"/>
        <end position="210"/>
    </location>
</feature>
<reference evidence="17" key="1">
    <citation type="submission" date="2023-03" db="EMBL/GenBank/DDBJ databases">
        <title>Massive genome expansion in bonnet fungi (Mycena s.s.) driven by repeated elements and novel gene families across ecological guilds.</title>
        <authorList>
            <consortium name="Lawrence Berkeley National Laboratory"/>
            <person name="Harder C.B."/>
            <person name="Miyauchi S."/>
            <person name="Viragh M."/>
            <person name="Kuo A."/>
            <person name="Thoen E."/>
            <person name="Andreopoulos B."/>
            <person name="Lu D."/>
            <person name="Skrede I."/>
            <person name="Drula E."/>
            <person name="Henrissat B."/>
            <person name="Morin E."/>
            <person name="Kohler A."/>
            <person name="Barry K."/>
            <person name="LaButti K."/>
            <person name="Morin E."/>
            <person name="Salamov A."/>
            <person name="Lipzen A."/>
            <person name="Mereny Z."/>
            <person name="Hegedus B."/>
            <person name="Baldrian P."/>
            <person name="Stursova M."/>
            <person name="Weitz H."/>
            <person name="Taylor A."/>
            <person name="Grigoriev I.V."/>
            <person name="Nagy L.G."/>
            <person name="Martin F."/>
            <person name="Kauserud H."/>
        </authorList>
    </citation>
    <scope>NUCLEOTIDE SEQUENCE</scope>
    <source>
        <strain evidence="17">9144</strain>
    </source>
</reference>
<feature type="chain" id="PRO_5041959318" description="Glucosidase II subunit alpha" evidence="12">
    <location>
        <begin position="22"/>
        <end position="985"/>
    </location>
</feature>
<dbReference type="Proteomes" id="UP001219525">
    <property type="component" value="Unassembled WGS sequence"/>
</dbReference>
<dbReference type="InterPro" id="IPR025887">
    <property type="entry name" value="Glyco_hydro_31_N_dom"/>
</dbReference>
<dbReference type="SUPFAM" id="SSF51011">
    <property type="entry name" value="Glycosyl hydrolase domain"/>
    <property type="match status" value="1"/>
</dbReference>
<protein>
    <recommendedName>
        <fullName evidence="9">Glucosidase II subunit alpha</fullName>
    </recommendedName>
</protein>
<keyword evidence="18" id="KW-1185">Reference proteome</keyword>
<evidence type="ECO:0000256" key="7">
    <source>
        <dbReference type="ARBA" id="ARBA00023180"/>
    </source>
</evidence>
<proteinExistence type="inferred from homology"/>
<feature type="signal peptide" evidence="12">
    <location>
        <begin position="1"/>
        <end position="21"/>
    </location>
</feature>
<evidence type="ECO:0000259" key="14">
    <source>
        <dbReference type="Pfam" id="PF13802"/>
    </source>
</evidence>
<evidence type="ECO:0000256" key="2">
    <source>
        <dbReference type="ARBA" id="ARBA00004833"/>
    </source>
</evidence>
<comment type="caution">
    <text evidence="17">The sequence shown here is derived from an EMBL/GenBank/DDBJ whole genome shotgun (WGS) entry which is preliminary data.</text>
</comment>
<dbReference type="InterPro" id="IPR017853">
    <property type="entry name" value="GH"/>
</dbReference>
<dbReference type="EMBL" id="JARJCW010000072">
    <property type="protein sequence ID" value="KAJ7198525.1"/>
    <property type="molecule type" value="Genomic_DNA"/>
</dbReference>
<feature type="domain" description="DUF5110" evidence="15">
    <location>
        <begin position="837"/>
        <end position="887"/>
    </location>
</feature>
<dbReference type="PANTHER" id="PTHR22762">
    <property type="entry name" value="ALPHA-GLUCOSIDASE"/>
    <property type="match status" value="1"/>
</dbReference>
<dbReference type="SUPFAM" id="SSF51445">
    <property type="entry name" value="(Trans)glycosidases"/>
    <property type="match status" value="1"/>
</dbReference>
<dbReference type="Gene3D" id="2.60.40.1180">
    <property type="entry name" value="Golgi alpha-mannosidase II"/>
    <property type="match status" value="2"/>
</dbReference>
<dbReference type="InterPro" id="IPR000322">
    <property type="entry name" value="Glyco_hydro_31_TIM"/>
</dbReference>
<dbReference type="Gene3D" id="3.20.20.80">
    <property type="entry name" value="Glycosidases"/>
    <property type="match status" value="1"/>
</dbReference>
<dbReference type="GO" id="GO:0090599">
    <property type="term" value="F:alpha-glucosidase activity"/>
    <property type="evidence" value="ECO:0007669"/>
    <property type="project" value="TreeGrafter"/>
</dbReference>
<evidence type="ECO:0000256" key="1">
    <source>
        <dbReference type="ARBA" id="ARBA00004240"/>
    </source>
</evidence>
<dbReference type="SUPFAM" id="SSF74650">
    <property type="entry name" value="Galactose mutarotase-like"/>
    <property type="match status" value="1"/>
</dbReference>
<dbReference type="CDD" id="cd14752">
    <property type="entry name" value="GH31_N"/>
    <property type="match status" value="1"/>
</dbReference>
<feature type="compositionally biased region" description="Basic and acidic residues" evidence="11">
    <location>
        <begin position="179"/>
        <end position="193"/>
    </location>
</feature>
<keyword evidence="8 10" id="KW-0326">Glycosidase</keyword>
<evidence type="ECO:0000256" key="5">
    <source>
        <dbReference type="ARBA" id="ARBA00022801"/>
    </source>
</evidence>
<evidence type="ECO:0000256" key="10">
    <source>
        <dbReference type="RuleBase" id="RU361185"/>
    </source>
</evidence>
<dbReference type="InterPro" id="IPR013780">
    <property type="entry name" value="Glyco_hydro_b"/>
</dbReference>
<dbReference type="GO" id="GO:0006491">
    <property type="term" value="P:N-glycan processing"/>
    <property type="evidence" value="ECO:0007669"/>
    <property type="project" value="TreeGrafter"/>
</dbReference>
<evidence type="ECO:0000256" key="6">
    <source>
        <dbReference type="ARBA" id="ARBA00022824"/>
    </source>
</evidence>
<dbReference type="GO" id="GO:0030246">
    <property type="term" value="F:carbohydrate binding"/>
    <property type="evidence" value="ECO:0007669"/>
    <property type="project" value="InterPro"/>
</dbReference>
<evidence type="ECO:0000259" key="15">
    <source>
        <dbReference type="Pfam" id="PF17137"/>
    </source>
</evidence>
<feature type="domain" description="Glycoside hydrolase family 31 N-terminal" evidence="14">
    <location>
        <begin position="89"/>
        <end position="341"/>
    </location>
</feature>
<evidence type="ECO:0000256" key="11">
    <source>
        <dbReference type="SAM" id="MobiDB-lite"/>
    </source>
</evidence>
<dbReference type="Pfam" id="PF17137">
    <property type="entry name" value="DUF5110"/>
    <property type="match status" value="1"/>
</dbReference>
<dbReference type="GO" id="GO:0017177">
    <property type="term" value="C:glucosidase II complex"/>
    <property type="evidence" value="ECO:0007669"/>
    <property type="project" value="TreeGrafter"/>
</dbReference>
<dbReference type="CDD" id="cd06603">
    <property type="entry name" value="GH31_GANC_GANAB_alpha"/>
    <property type="match status" value="1"/>
</dbReference>
<keyword evidence="6" id="KW-0256">Endoplasmic reticulum</keyword>
<comment type="pathway">
    <text evidence="2">Glycan metabolism; N-glycan metabolism.</text>
</comment>
<evidence type="ECO:0000313" key="17">
    <source>
        <dbReference type="EMBL" id="KAJ7198525.1"/>
    </source>
</evidence>
<dbReference type="Gene3D" id="2.60.40.1760">
    <property type="entry name" value="glycosyl hydrolase (family 31)"/>
    <property type="match status" value="1"/>
</dbReference>
<dbReference type="Pfam" id="PF13802">
    <property type="entry name" value="Gal_mutarotas_2"/>
    <property type="match status" value="1"/>
</dbReference>
<evidence type="ECO:0000256" key="4">
    <source>
        <dbReference type="ARBA" id="ARBA00022729"/>
    </source>
</evidence>
<dbReference type="InterPro" id="IPR011013">
    <property type="entry name" value="Gal_mutarotase_sf_dom"/>
</dbReference>
<evidence type="ECO:0000256" key="12">
    <source>
        <dbReference type="SAM" id="SignalP"/>
    </source>
</evidence>
<organism evidence="17 18">
    <name type="scientific">Mycena pura</name>
    <dbReference type="NCBI Taxonomy" id="153505"/>
    <lineage>
        <taxon>Eukaryota</taxon>
        <taxon>Fungi</taxon>
        <taxon>Dikarya</taxon>
        <taxon>Basidiomycota</taxon>
        <taxon>Agaricomycotina</taxon>
        <taxon>Agaricomycetes</taxon>
        <taxon>Agaricomycetidae</taxon>
        <taxon>Agaricales</taxon>
        <taxon>Marasmiineae</taxon>
        <taxon>Mycenaceae</taxon>
        <taxon>Mycena</taxon>
    </lineage>
</organism>
<evidence type="ECO:0000313" key="18">
    <source>
        <dbReference type="Proteomes" id="UP001219525"/>
    </source>
</evidence>
<comment type="similarity">
    <text evidence="3 10">Belongs to the glycosyl hydrolase 31 family.</text>
</comment>
<comment type="subcellular location">
    <subcellularLocation>
        <location evidence="1">Endoplasmic reticulum</location>
    </subcellularLocation>
</comment>
<dbReference type="InterPro" id="IPR048395">
    <property type="entry name" value="Glyco_hydro_31_C"/>
</dbReference>
<dbReference type="AlphaFoldDB" id="A0AAD6UZK6"/>
<name>A0AAD6UZK6_9AGAR</name>
<evidence type="ECO:0000256" key="9">
    <source>
        <dbReference type="ARBA" id="ARBA00042895"/>
    </source>
</evidence>
<keyword evidence="5 10" id="KW-0378">Hydrolase</keyword>
<gene>
    <name evidence="17" type="ORF">GGX14DRAFT_469601</name>
</gene>
<feature type="compositionally biased region" description="Acidic residues" evidence="11">
    <location>
        <begin position="194"/>
        <end position="210"/>
    </location>
</feature>
<dbReference type="GO" id="GO:0005975">
    <property type="term" value="P:carbohydrate metabolic process"/>
    <property type="evidence" value="ECO:0007669"/>
    <property type="project" value="InterPro"/>
</dbReference>
<evidence type="ECO:0000259" key="13">
    <source>
        <dbReference type="Pfam" id="PF01055"/>
    </source>
</evidence>
<accession>A0AAD6UZK6</accession>
<feature type="domain" description="Glycoside hydrolase family 31 TIM barrel" evidence="13">
    <location>
        <begin position="385"/>
        <end position="720"/>
    </location>
</feature>
<feature type="domain" description="Glycosyl hydrolase family 31 C-terminal" evidence="16">
    <location>
        <begin position="728"/>
        <end position="819"/>
    </location>
</feature>